<dbReference type="Pfam" id="PF13673">
    <property type="entry name" value="Acetyltransf_10"/>
    <property type="match status" value="1"/>
</dbReference>
<name>W0PA80_ADVMD</name>
<dbReference type="AlphaFoldDB" id="W0PA80"/>
<gene>
    <name evidence="2" type="ORF">MIM_c15560</name>
</gene>
<organism evidence="2 3">
    <name type="scientific">Advenella mimigardefordensis (strain DSM 17166 / LMG 22922 / DPN7)</name>
    <dbReference type="NCBI Taxonomy" id="1247726"/>
    <lineage>
        <taxon>Bacteria</taxon>
        <taxon>Pseudomonadati</taxon>
        <taxon>Pseudomonadota</taxon>
        <taxon>Betaproteobacteria</taxon>
        <taxon>Burkholderiales</taxon>
        <taxon>Alcaligenaceae</taxon>
    </lineage>
</organism>
<dbReference type="Gene3D" id="3.40.630.30">
    <property type="match status" value="1"/>
</dbReference>
<dbReference type="RefSeq" id="WP_025372274.1">
    <property type="nucleotide sequence ID" value="NZ_CP003915.1"/>
</dbReference>
<dbReference type="PANTHER" id="PTHR13355:SF11">
    <property type="entry name" value="GLUCOSAMINE 6-PHOSPHATE N-ACETYLTRANSFERASE"/>
    <property type="match status" value="1"/>
</dbReference>
<dbReference type="PROSITE" id="PS51186">
    <property type="entry name" value="GNAT"/>
    <property type="match status" value="1"/>
</dbReference>
<dbReference type="GO" id="GO:0004343">
    <property type="term" value="F:glucosamine 6-phosphate N-acetyltransferase activity"/>
    <property type="evidence" value="ECO:0007669"/>
    <property type="project" value="TreeGrafter"/>
</dbReference>
<dbReference type="KEGG" id="amim:MIM_c15560"/>
<evidence type="ECO:0000313" key="3">
    <source>
        <dbReference type="Proteomes" id="UP000019095"/>
    </source>
</evidence>
<sequence>MEPTQADTSPNANQAGATQLRVDSWEALREDATIVRYEVFVIEQKVPPELEMDEMDGVCIHAVAYDAQHKPIATGRLLPDGHIGRMAVRKRARGTGIGGLVLQRLIQAARTRGDTEVVLSAQVHALGFYARYGFVAEGEVYMDAGIAHRTMSLSLV</sequence>
<keyword evidence="2" id="KW-0808">Transferase</keyword>
<dbReference type="InterPro" id="IPR000182">
    <property type="entry name" value="GNAT_dom"/>
</dbReference>
<dbReference type="Proteomes" id="UP000019095">
    <property type="component" value="Chromosome"/>
</dbReference>
<evidence type="ECO:0000259" key="1">
    <source>
        <dbReference type="PROSITE" id="PS51186"/>
    </source>
</evidence>
<dbReference type="OrthoDB" id="9796171at2"/>
<evidence type="ECO:0000313" key="2">
    <source>
        <dbReference type="EMBL" id="AHG63641.1"/>
    </source>
</evidence>
<dbReference type="PATRIC" id="fig|1247726.3.peg.1706"/>
<dbReference type="CDD" id="cd04301">
    <property type="entry name" value="NAT_SF"/>
    <property type="match status" value="1"/>
</dbReference>
<dbReference type="eggNOG" id="COG2153">
    <property type="taxonomic scope" value="Bacteria"/>
</dbReference>
<dbReference type="PANTHER" id="PTHR13355">
    <property type="entry name" value="GLUCOSAMINE 6-PHOSPHATE N-ACETYLTRANSFERASE"/>
    <property type="match status" value="1"/>
</dbReference>
<dbReference type="STRING" id="1247726.MIM_c15560"/>
<accession>W0PA80</accession>
<proteinExistence type="predicted"/>
<dbReference type="InterPro" id="IPR016181">
    <property type="entry name" value="Acyl_CoA_acyltransferase"/>
</dbReference>
<feature type="domain" description="N-acetyltransferase" evidence="1">
    <location>
        <begin position="20"/>
        <end position="156"/>
    </location>
</feature>
<reference evidence="2 3" key="1">
    <citation type="journal article" date="2014" name="Microbiology">
        <title>Unravelling the complete genome sequence of Advenella mimigardefordensis strain DPN7T and novel insights in the catabolism of the xenobiotic polythioester precursor 3,3'-dithiodipropionate.</title>
        <authorList>
            <person name="Wubbeler J.H."/>
            <person name="Hiessl S."/>
            <person name="Schuldes J."/>
            <person name="Thurmer A."/>
            <person name="Daniel R."/>
            <person name="Steinbuchel A."/>
        </authorList>
    </citation>
    <scope>NUCLEOTIDE SEQUENCE [LARGE SCALE GENOMIC DNA]</scope>
    <source>
        <strain evidence="3">DSM 17166 / LMG 22922 / DPN7</strain>
    </source>
</reference>
<dbReference type="InterPro" id="IPR039143">
    <property type="entry name" value="GNPNAT1-like"/>
</dbReference>
<dbReference type="EMBL" id="CP003915">
    <property type="protein sequence ID" value="AHG63641.1"/>
    <property type="molecule type" value="Genomic_DNA"/>
</dbReference>
<dbReference type="SUPFAM" id="SSF55729">
    <property type="entry name" value="Acyl-CoA N-acyltransferases (Nat)"/>
    <property type="match status" value="1"/>
</dbReference>
<keyword evidence="3" id="KW-1185">Reference proteome</keyword>
<protein>
    <submittedName>
        <fullName evidence="2">Putative acetyltransferase</fullName>
    </submittedName>
</protein>
<dbReference type="HOGENOM" id="CLU_056607_6_4_4"/>